<proteinExistence type="predicted"/>
<protein>
    <submittedName>
        <fullName evidence="1">Uncharacterized protein</fullName>
    </submittedName>
</protein>
<accession>A0AAD5BXM8</accession>
<name>A0AAD5BXM8_AMBAR</name>
<gene>
    <name evidence="1" type="ORF">M8C21_011498</name>
</gene>
<organism evidence="1 2">
    <name type="scientific">Ambrosia artemisiifolia</name>
    <name type="common">Common ragweed</name>
    <dbReference type="NCBI Taxonomy" id="4212"/>
    <lineage>
        <taxon>Eukaryota</taxon>
        <taxon>Viridiplantae</taxon>
        <taxon>Streptophyta</taxon>
        <taxon>Embryophyta</taxon>
        <taxon>Tracheophyta</taxon>
        <taxon>Spermatophyta</taxon>
        <taxon>Magnoliopsida</taxon>
        <taxon>eudicotyledons</taxon>
        <taxon>Gunneridae</taxon>
        <taxon>Pentapetalae</taxon>
        <taxon>asterids</taxon>
        <taxon>campanulids</taxon>
        <taxon>Asterales</taxon>
        <taxon>Asteraceae</taxon>
        <taxon>Asteroideae</taxon>
        <taxon>Heliantheae alliance</taxon>
        <taxon>Heliantheae</taxon>
        <taxon>Ambrosia</taxon>
    </lineage>
</organism>
<keyword evidence="2" id="KW-1185">Reference proteome</keyword>
<evidence type="ECO:0000313" key="2">
    <source>
        <dbReference type="Proteomes" id="UP001206925"/>
    </source>
</evidence>
<sequence>MCSERVLAVEIIDSIRTRQLYVTKLAACLDVHISHFPAITRVEATIQNQMMMATRSSGRILTYNCYLATTGVKAAFMMQKFEKRILKQISQTHT</sequence>
<comment type="caution">
    <text evidence="1">The sequence shown here is derived from an EMBL/GenBank/DDBJ whole genome shotgun (WGS) entry which is preliminary data.</text>
</comment>
<dbReference type="AlphaFoldDB" id="A0AAD5BXM8"/>
<dbReference type="Proteomes" id="UP001206925">
    <property type="component" value="Unassembled WGS sequence"/>
</dbReference>
<dbReference type="EMBL" id="JAMZMK010010453">
    <property type="protein sequence ID" value="KAI7731387.1"/>
    <property type="molecule type" value="Genomic_DNA"/>
</dbReference>
<evidence type="ECO:0000313" key="1">
    <source>
        <dbReference type="EMBL" id="KAI7731387.1"/>
    </source>
</evidence>
<reference evidence="1" key="1">
    <citation type="submission" date="2022-06" db="EMBL/GenBank/DDBJ databases">
        <title>Uncovering the hologenomic basis of an extraordinary plant invasion.</title>
        <authorList>
            <person name="Bieker V.C."/>
            <person name="Martin M.D."/>
            <person name="Gilbert T."/>
            <person name="Hodgins K."/>
            <person name="Battlay P."/>
            <person name="Petersen B."/>
            <person name="Wilson J."/>
        </authorList>
    </citation>
    <scope>NUCLEOTIDE SEQUENCE</scope>
    <source>
        <strain evidence="1">AA19_3_7</strain>
        <tissue evidence="1">Leaf</tissue>
    </source>
</reference>